<reference evidence="17" key="1">
    <citation type="submission" date="2018-05" db="EMBL/GenBank/DDBJ databases">
        <authorList>
            <person name="Li X."/>
        </authorList>
    </citation>
    <scope>NUCLEOTIDE SEQUENCE [LARGE SCALE GENOMIC DNA]</scope>
    <source>
        <strain evidence="17">YIM 73061</strain>
    </source>
</reference>
<sequence>MAAQTTHNAGDAHDGNPVAEAAEAVHGHEVPAGTTEVAAHGGEGGGLPQFRMEYWGGQIIWLLIIFAVLYALLAKVFVPRLRKIQDTRAQTIAEAVEQARTVQAEADAQAKAAQAELEDARAQARRLAADAKAKAQAEMAASQAAEDQRLNAELEQAEARIRGLRDQAMSNVRGIAADTAEAMVAKLTGQAPSRADIDAALAGRTTEGAA</sequence>
<organism evidence="16 17">
    <name type="scientific">Phenylobacterium deserti</name>
    <dbReference type="NCBI Taxonomy" id="1914756"/>
    <lineage>
        <taxon>Bacteria</taxon>
        <taxon>Pseudomonadati</taxon>
        <taxon>Pseudomonadota</taxon>
        <taxon>Alphaproteobacteria</taxon>
        <taxon>Caulobacterales</taxon>
        <taxon>Caulobacteraceae</taxon>
        <taxon>Phenylobacterium</taxon>
    </lineage>
</organism>
<name>A0A328AR19_9CAUL</name>
<keyword evidence="17" id="KW-1185">Reference proteome</keyword>
<comment type="function">
    <text evidence="10 13">F(1)F(0) ATP synthase produces ATP from ADP in the presence of a proton or sodium gradient. F-type ATPases consist of two structural domains, F(1) containing the extramembraneous catalytic core and F(0) containing the membrane proton channel, linked together by a central stalk and a peripheral stalk. During catalysis, ATP synthesis in the catalytic domain of F(1) is coupled via a rotary mechanism of the central stalk subunits to proton translocation.</text>
</comment>
<gene>
    <name evidence="13" type="primary">atpF</name>
    <name evidence="16" type="ORF">DJ018_01790</name>
</gene>
<proteinExistence type="inferred from homology"/>
<evidence type="ECO:0000256" key="13">
    <source>
        <dbReference type="HAMAP-Rule" id="MF_01398"/>
    </source>
</evidence>
<evidence type="ECO:0000256" key="7">
    <source>
        <dbReference type="ARBA" id="ARBA00023065"/>
    </source>
</evidence>
<evidence type="ECO:0000256" key="1">
    <source>
        <dbReference type="ARBA" id="ARBA00005513"/>
    </source>
</evidence>
<dbReference type="GO" id="GO:0012505">
    <property type="term" value="C:endomembrane system"/>
    <property type="evidence" value="ECO:0007669"/>
    <property type="project" value="UniProtKB-SubCell"/>
</dbReference>
<evidence type="ECO:0000256" key="10">
    <source>
        <dbReference type="ARBA" id="ARBA00025198"/>
    </source>
</evidence>
<comment type="subcellular location">
    <subcellularLocation>
        <location evidence="13">Cell membrane</location>
        <topology evidence="13">Single-pass membrane protein</topology>
    </subcellularLocation>
    <subcellularLocation>
        <location evidence="12">Endomembrane system</location>
        <topology evidence="12">Single-pass membrane protein</topology>
    </subcellularLocation>
</comment>
<keyword evidence="8 13" id="KW-0472">Membrane</keyword>
<evidence type="ECO:0000256" key="2">
    <source>
        <dbReference type="ARBA" id="ARBA00022448"/>
    </source>
</evidence>
<keyword evidence="4 13" id="KW-0812">Transmembrane</keyword>
<keyword evidence="5 13" id="KW-0375">Hydrogen ion transport</keyword>
<evidence type="ECO:0000256" key="8">
    <source>
        <dbReference type="ARBA" id="ARBA00023136"/>
    </source>
</evidence>
<protein>
    <recommendedName>
        <fullName evidence="13">ATP synthase subunit b</fullName>
    </recommendedName>
    <alternativeName>
        <fullName evidence="13">ATP synthase F(0) sector subunit b</fullName>
    </alternativeName>
    <alternativeName>
        <fullName evidence="13">ATPase subunit I</fullName>
    </alternativeName>
    <alternativeName>
        <fullName evidence="13">F-type ATPase subunit b</fullName>
        <shortName evidence="13">F-ATPase subunit b</shortName>
    </alternativeName>
</protein>
<evidence type="ECO:0000313" key="16">
    <source>
        <dbReference type="EMBL" id="RAK56735.1"/>
    </source>
</evidence>
<keyword evidence="15" id="KW-0175">Coiled coil</keyword>
<evidence type="ECO:0000256" key="4">
    <source>
        <dbReference type="ARBA" id="ARBA00022692"/>
    </source>
</evidence>
<dbReference type="GO" id="GO:0046961">
    <property type="term" value="F:proton-transporting ATPase activity, rotational mechanism"/>
    <property type="evidence" value="ECO:0007669"/>
    <property type="project" value="TreeGrafter"/>
</dbReference>
<keyword evidence="2 13" id="KW-0813">Transport</keyword>
<keyword evidence="3 13" id="KW-0138">CF(0)</keyword>
<keyword evidence="6 13" id="KW-1133">Transmembrane helix</keyword>
<dbReference type="OrthoDB" id="9805716at2"/>
<dbReference type="InterPro" id="IPR002146">
    <property type="entry name" value="ATP_synth_b/b'su_bac/chlpt"/>
</dbReference>
<evidence type="ECO:0000256" key="9">
    <source>
        <dbReference type="ARBA" id="ARBA00023310"/>
    </source>
</evidence>
<evidence type="ECO:0000256" key="3">
    <source>
        <dbReference type="ARBA" id="ARBA00022547"/>
    </source>
</evidence>
<dbReference type="EMBL" id="QFYR01000001">
    <property type="protein sequence ID" value="RAK56735.1"/>
    <property type="molecule type" value="Genomic_DNA"/>
</dbReference>
<dbReference type="PANTHER" id="PTHR33445">
    <property type="entry name" value="ATP SYNTHASE SUBUNIT B', CHLOROPLASTIC"/>
    <property type="match status" value="1"/>
</dbReference>
<dbReference type="Proteomes" id="UP000249725">
    <property type="component" value="Unassembled WGS sequence"/>
</dbReference>
<evidence type="ECO:0000256" key="5">
    <source>
        <dbReference type="ARBA" id="ARBA00022781"/>
    </source>
</evidence>
<dbReference type="InterPro" id="IPR050059">
    <property type="entry name" value="ATP_synthase_B_chain"/>
</dbReference>
<dbReference type="AlphaFoldDB" id="A0A328AR19"/>
<dbReference type="GO" id="GO:0046933">
    <property type="term" value="F:proton-transporting ATP synthase activity, rotational mechanism"/>
    <property type="evidence" value="ECO:0007669"/>
    <property type="project" value="UniProtKB-UniRule"/>
</dbReference>
<dbReference type="PANTHER" id="PTHR33445:SF1">
    <property type="entry name" value="ATP SYNTHASE SUBUNIT B"/>
    <property type="match status" value="1"/>
</dbReference>
<dbReference type="GO" id="GO:0005886">
    <property type="term" value="C:plasma membrane"/>
    <property type="evidence" value="ECO:0007669"/>
    <property type="project" value="UniProtKB-SubCell"/>
</dbReference>
<comment type="similarity">
    <text evidence="1 13 14">Belongs to the ATPase B chain family.</text>
</comment>
<feature type="coiled-coil region" evidence="15">
    <location>
        <begin position="96"/>
        <end position="167"/>
    </location>
</feature>
<keyword evidence="9 13" id="KW-0066">ATP synthesis</keyword>
<keyword evidence="7 13" id="KW-0406">Ion transport</keyword>
<evidence type="ECO:0000256" key="15">
    <source>
        <dbReference type="SAM" id="Coils"/>
    </source>
</evidence>
<evidence type="ECO:0000256" key="14">
    <source>
        <dbReference type="RuleBase" id="RU003848"/>
    </source>
</evidence>
<dbReference type="HAMAP" id="MF_01398">
    <property type="entry name" value="ATP_synth_b_bprime"/>
    <property type="match status" value="1"/>
</dbReference>
<accession>A0A328AR19</accession>
<dbReference type="Pfam" id="PF00430">
    <property type="entry name" value="ATP-synt_B"/>
    <property type="match status" value="1"/>
</dbReference>
<dbReference type="GO" id="GO:0045259">
    <property type="term" value="C:proton-transporting ATP synthase complex"/>
    <property type="evidence" value="ECO:0007669"/>
    <property type="project" value="UniProtKB-KW"/>
</dbReference>
<feature type="transmembrane region" description="Helical" evidence="13">
    <location>
        <begin position="59"/>
        <end position="78"/>
    </location>
</feature>
<evidence type="ECO:0000313" key="17">
    <source>
        <dbReference type="Proteomes" id="UP000249725"/>
    </source>
</evidence>
<dbReference type="RefSeq" id="WP_111513086.1">
    <property type="nucleotide sequence ID" value="NZ_QFYR01000001.1"/>
</dbReference>
<evidence type="ECO:0000256" key="11">
    <source>
        <dbReference type="ARBA" id="ARBA00025614"/>
    </source>
</evidence>
<evidence type="ECO:0000256" key="12">
    <source>
        <dbReference type="ARBA" id="ARBA00037847"/>
    </source>
</evidence>
<comment type="caution">
    <text evidence="16">The sequence shown here is derived from an EMBL/GenBank/DDBJ whole genome shotgun (WGS) entry which is preliminary data.</text>
</comment>
<keyword evidence="13" id="KW-1003">Cell membrane</keyword>
<comment type="function">
    <text evidence="11">Component of the F(0) channel, it forms part of the peripheral stalk, linking F(1) to F(0). The b'-subunit is a diverged and duplicated form of b found in plants and photosynthetic bacteria.</text>
</comment>
<comment type="subunit">
    <text evidence="13">F-type ATPases have 2 components, F(1) - the catalytic core - and F(0) - the membrane proton channel. F(1) has five subunits: alpha(3), beta(3), gamma(1), delta(1), epsilon(1). F(0) has three main subunits: a(1), b(2) and c(10-14). The alpha and beta chains form an alternating ring which encloses part of the gamma chain. F(1) is attached to F(0) by a central stalk formed by the gamma and epsilon chains, while a peripheral stalk is formed by the delta and b chains.</text>
</comment>
<evidence type="ECO:0000256" key="6">
    <source>
        <dbReference type="ARBA" id="ARBA00022989"/>
    </source>
</evidence>